<dbReference type="EMBL" id="KN833871">
    <property type="protein sequence ID" value="KIK15938.1"/>
    <property type="molecule type" value="Genomic_DNA"/>
</dbReference>
<dbReference type="GO" id="GO:0003964">
    <property type="term" value="F:RNA-directed DNA polymerase activity"/>
    <property type="evidence" value="ECO:0007669"/>
    <property type="project" value="UniProtKB-KW"/>
</dbReference>
<dbReference type="Pfam" id="PF07727">
    <property type="entry name" value="RVT_2"/>
    <property type="match status" value="1"/>
</dbReference>
<dbReference type="InterPro" id="IPR013103">
    <property type="entry name" value="RVT_2"/>
</dbReference>
<dbReference type="CDD" id="cd09272">
    <property type="entry name" value="RNase_HI_RT_Ty1"/>
    <property type="match status" value="1"/>
</dbReference>
<keyword evidence="10" id="KW-0255">Endonuclease</keyword>
<keyword evidence="26" id="KW-1185">Reference proteome</keyword>
<keyword evidence="8" id="KW-0547">Nucleotide-binding</keyword>
<dbReference type="Pfam" id="PF25597">
    <property type="entry name" value="SH3_retrovirus"/>
    <property type="match status" value="1"/>
</dbReference>
<evidence type="ECO:0000256" key="16">
    <source>
        <dbReference type="ARBA" id="ARBA00022918"/>
    </source>
</evidence>
<keyword evidence="6" id="KW-0540">Nuclease</keyword>
<organism evidence="25 26">
    <name type="scientific">Pisolithus microcarpus 441</name>
    <dbReference type="NCBI Taxonomy" id="765257"/>
    <lineage>
        <taxon>Eukaryota</taxon>
        <taxon>Fungi</taxon>
        <taxon>Dikarya</taxon>
        <taxon>Basidiomycota</taxon>
        <taxon>Agaricomycotina</taxon>
        <taxon>Agaricomycetes</taxon>
        <taxon>Agaricomycetidae</taxon>
        <taxon>Boletales</taxon>
        <taxon>Sclerodermatineae</taxon>
        <taxon>Pisolithaceae</taxon>
        <taxon>Pisolithus</taxon>
    </lineage>
</organism>
<keyword evidence="20" id="KW-0511">Multifunctional enzyme</keyword>
<evidence type="ECO:0000256" key="10">
    <source>
        <dbReference type="ARBA" id="ARBA00022759"/>
    </source>
</evidence>
<dbReference type="SUPFAM" id="SSF53098">
    <property type="entry name" value="Ribonuclease H-like"/>
    <property type="match status" value="1"/>
</dbReference>
<keyword evidence="14" id="KW-0694">RNA-binding</keyword>
<reference evidence="26" key="2">
    <citation type="submission" date="2015-01" db="EMBL/GenBank/DDBJ databases">
        <title>Evolutionary Origins and Diversification of the Mycorrhizal Mutualists.</title>
        <authorList>
            <consortium name="DOE Joint Genome Institute"/>
            <consortium name="Mycorrhizal Genomics Consortium"/>
            <person name="Kohler A."/>
            <person name="Kuo A."/>
            <person name="Nagy L.G."/>
            <person name="Floudas D."/>
            <person name="Copeland A."/>
            <person name="Barry K.W."/>
            <person name="Cichocki N."/>
            <person name="Veneault-Fourrey C."/>
            <person name="LaButti K."/>
            <person name="Lindquist E.A."/>
            <person name="Lipzen A."/>
            <person name="Lundell T."/>
            <person name="Morin E."/>
            <person name="Murat C."/>
            <person name="Riley R."/>
            <person name="Ohm R."/>
            <person name="Sun H."/>
            <person name="Tunlid A."/>
            <person name="Henrissat B."/>
            <person name="Grigoriev I.V."/>
            <person name="Hibbett D.S."/>
            <person name="Martin F."/>
        </authorList>
    </citation>
    <scope>NUCLEOTIDE SEQUENCE [LARGE SCALE GENOMIC DNA]</scope>
    <source>
        <strain evidence="26">441</strain>
    </source>
</reference>
<evidence type="ECO:0000256" key="15">
    <source>
        <dbReference type="ARBA" id="ARBA00022908"/>
    </source>
</evidence>
<dbReference type="InterPro" id="IPR054722">
    <property type="entry name" value="PolX-like_BBD"/>
</dbReference>
<evidence type="ECO:0000256" key="13">
    <source>
        <dbReference type="ARBA" id="ARBA00022842"/>
    </source>
</evidence>
<dbReference type="GO" id="GO:0046872">
    <property type="term" value="F:metal ion binding"/>
    <property type="evidence" value="ECO:0007669"/>
    <property type="project" value="UniProtKB-KW"/>
</dbReference>
<evidence type="ECO:0000256" key="14">
    <source>
        <dbReference type="ARBA" id="ARBA00022884"/>
    </source>
</evidence>
<evidence type="ECO:0000256" key="1">
    <source>
        <dbReference type="ARBA" id="ARBA00002180"/>
    </source>
</evidence>
<dbReference type="Pfam" id="PF22936">
    <property type="entry name" value="Pol_BBD"/>
    <property type="match status" value="1"/>
</dbReference>
<dbReference type="PROSITE" id="PS50994">
    <property type="entry name" value="INTEGRASE"/>
    <property type="match status" value="1"/>
</dbReference>
<dbReference type="GO" id="GO:0032196">
    <property type="term" value="P:transposition"/>
    <property type="evidence" value="ECO:0007669"/>
    <property type="project" value="UniProtKB-KW"/>
</dbReference>
<proteinExistence type="predicted"/>
<dbReference type="AlphaFoldDB" id="A0A0C9Z7U5"/>
<keyword evidence="5" id="KW-0548">Nucleotidyltransferase</keyword>
<evidence type="ECO:0000313" key="25">
    <source>
        <dbReference type="EMBL" id="KIK15938.1"/>
    </source>
</evidence>
<dbReference type="GO" id="GO:0015074">
    <property type="term" value="P:DNA integration"/>
    <property type="evidence" value="ECO:0007669"/>
    <property type="project" value="UniProtKB-KW"/>
</dbReference>
<keyword evidence="3" id="KW-1188">Viral release from host cell</keyword>
<dbReference type="GO" id="GO:0004519">
    <property type="term" value="F:endonuclease activity"/>
    <property type="evidence" value="ECO:0007669"/>
    <property type="project" value="UniProtKB-KW"/>
</dbReference>
<keyword evidence="4" id="KW-0645">Protease</keyword>
<dbReference type="HOGENOM" id="CLU_001650_5_0_1"/>
<dbReference type="InterPro" id="IPR043502">
    <property type="entry name" value="DNA/RNA_pol_sf"/>
</dbReference>
<keyword evidence="16" id="KW-0695">RNA-directed DNA polymerase</keyword>
<evidence type="ECO:0000313" key="26">
    <source>
        <dbReference type="Proteomes" id="UP000054018"/>
    </source>
</evidence>
<name>A0A0C9Z7U5_9AGAM</name>
<evidence type="ECO:0000256" key="4">
    <source>
        <dbReference type="ARBA" id="ARBA00022670"/>
    </source>
</evidence>
<feature type="compositionally biased region" description="Acidic residues" evidence="23">
    <location>
        <begin position="1118"/>
        <end position="1128"/>
    </location>
</feature>
<evidence type="ECO:0000256" key="18">
    <source>
        <dbReference type="ARBA" id="ARBA00023113"/>
    </source>
</evidence>
<feature type="compositionally biased region" description="Low complexity" evidence="23">
    <location>
        <begin position="501"/>
        <end position="520"/>
    </location>
</feature>
<evidence type="ECO:0000256" key="19">
    <source>
        <dbReference type="ARBA" id="ARBA00023172"/>
    </source>
</evidence>
<feature type="compositionally biased region" description="Basic and acidic residues" evidence="23">
    <location>
        <begin position="1103"/>
        <end position="1117"/>
    </location>
</feature>
<dbReference type="GO" id="GO:0006508">
    <property type="term" value="P:proteolysis"/>
    <property type="evidence" value="ECO:0007669"/>
    <property type="project" value="UniProtKB-KW"/>
</dbReference>
<keyword evidence="9" id="KW-0064">Aspartyl protease</keyword>
<evidence type="ECO:0000256" key="11">
    <source>
        <dbReference type="ARBA" id="ARBA00022801"/>
    </source>
</evidence>
<dbReference type="OrthoDB" id="7691805at2759"/>
<protein>
    <recommendedName>
        <fullName evidence="24">Integrase catalytic domain-containing protein</fullName>
    </recommendedName>
</protein>
<feature type="domain" description="Integrase catalytic" evidence="24">
    <location>
        <begin position="202"/>
        <end position="372"/>
    </location>
</feature>
<keyword evidence="17" id="KW-0808">Transferase</keyword>
<dbReference type="GO" id="GO:0005634">
    <property type="term" value="C:nucleus"/>
    <property type="evidence" value="ECO:0007669"/>
    <property type="project" value="UniProtKB-ARBA"/>
</dbReference>
<evidence type="ECO:0000256" key="20">
    <source>
        <dbReference type="ARBA" id="ARBA00023268"/>
    </source>
</evidence>
<gene>
    <name evidence="25" type="ORF">PISMIDRAFT_16132</name>
</gene>
<dbReference type="STRING" id="765257.A0A0C9Z7U5"/>
<dbReference type="GO" id="GO:0006310">
    <property type="term" value="P:DNA recombination"/>
    <property type="evidence" value="ECO:0007669"/>
    <property type="project" value="UniProtKB-KW"/>
</dbReference>
<keyword evidence="2" id="KW-0815">Transposition</keyword>
<dbReference type="Gene3D" id="3.30.420.10">
    <property type="entry name" value="Ribonuclease H-like superfamily/Ribonuclease H"/>
    <property type="match status" value="1"/>
</dbReference>
<sequence>MASSTILDSGTTMHLIRDPSLFWTFTHDSTVSMKTANQGSLNTEGYGNCVAVLKLGDKRIRLKLEHCLYAPNAVVNLLSVGRMVEHRWELRFKGEPSWCELIHSDESLGCINMRGQLCFLDVEFVRLLNSSSSQTSVSGLTAFTPSTLTWDLWHARLGHLGADIARFLPVIVTGAQVTSSAAQMRCESCIIAKHPRQPFPSSTSAPTRAFLELVYTDLCGPFPTPMLHRKQYFIIFIDDYMNVVSIHLLATKDQAYDAWQMVKTRWENHFNIRVKAIQTDNGSEYMGSVFTTSLLEAGVEHRRSVAYAHQQNGKVERGIRTVEGRALAALNQAGLSAAYFGEAILMIGYLWNLTGTRVLPGSFHFSLTSTRQLQSPWVELTPPFQRETHRHLPLHSFIILYTSSKTPFEMLYGYKPDISHLRVFGSRCFSWIPPERRMKNGPHSSKALFMGYPDGIKGWRLRDCATGAFFNSRDMVFDEGSVMQPRNISIACRLPGSVVDSSKSPSAPTSSTSSPLVPSTWETALSEPRRSNCPRVLTEKGQLMADELQRRKDRLTIVPGTSEGVDDGGLSEGVTDADEGETEENEVFVEHQVNLIITEQSHLSIRSDTHRDPGQPGYDMSIPPATYKEAMKQSDHEGWKEAMEKELRTMKEMGVWKLVEPPCGRKLVGNRWVFEFKPIDLKGGSRFKARLVVQGFSQVPSVDFHQTYAPVARQASVKLLITMAAQNDWELDCFDAKHAFLHGKLMEEIYMKQPRGFERYNDAGTLLVCLLLCSLYGLKQVAYDWYITLSELLRELGFSRSDVDLAVFILDRVEEDGRRVICIIIWHIDDGLGSCNSRHFLNWVKGKISEHFGISDLGPVTLYLRIEIERRRETREIWIHQESYISHVCKEYGLGEANPLSLPMDPNHPFGLDMDVSPDVPDLEHAYRKIVGELTYLATCSRPDIAQAVQHLAQQCAHAEPRHFAAAKRVLRYLKGTRSLRLQYGNLNVNHLPYAFSDSDWATCLADRVSIMGYIWFYYGGPIAHASKKQHTLVLSSMEAEYMALAACAQEGLWLHSIHEWCLEDERRQAEEATTSRIQDTLVEAGLEIGYLGENADFEMDSFHDEDHADITDRDSSSEDDSEDDNELVDANPIFSKYFLPASHS</sequence>
<dbReference type="InterPro" id="IPR012337">
    <property type="entry name" value="RNaseH-like_sf"/>
</dbReference>
<dbReference type="PANTHER" id="PTHR42648:SF11">
    <property type="entry name" value="TRANSPOSON TY4-P GAG-POL POLYPROTEIN"/>
    <property type="match status" value="1"/>
</dbReference>
<dbReference type="GO" id="GO:0004190">
    <property type="term" value="F:aspartic-type endopeptidase activity"/>
    <property type="evidence" value="ECO:0007669"/>
    <property type="project" value="UniProtKB-KW"/>
</dbReference>
<evidence type="ECO:0000256" key="22">
    <source>
        <dbReference type="ARBA" id="ARBA00049244"/>
    </source>
</evidence>
<keyword evidence="7" id="KW-0479">Metal-binding</keyword>
<dbReference type="InterPro" id="IPR039537">
    <property type="entry name" value="Retrotran_Ty1/copia-like"/>
</dbReference>
<evidence type="ECO:0000256" key="5">
    <source>
        <dbReference type="ARBA" id="ARBA00022695"/>
    </source>
</evidence>
<evidence type="ECO:0000256" key="21">
    <source>
        <dbReference type="ARBA" id="ARBA00048173"/>
    </source>
</evidence>
<evidence type="ECO:0000256" key="8">
    <source>
        <dbReference type="ARBA" id="ARBA00022741"/>
    </source>
</evidence>
<comment type="function">
    <text evidence="1">The aspartyl protease (PR) mediates the proteolytic cleavages of the Gag and Gag-Pol polyproteins after assembly of the VLP.</text>
</comment>
<keyword evidence="17" id="KW-0239">DNA-directed DNA polymerase</keyword>
<evidence type="ECO:0000256" key="7">
    <source>
        <dbReference type="ARBA" id="ARBA00022723"/>
    </source>
</evidence>
<dbReference type="PANTHER" id="PTHR42648">
    <property type="entry name" value="TRANSPOSASE, PUTATIVE-RELATED"/>
    <property type="match status" value="1"/>
</dbReference>
<comment type="catalytic activity">
    <reaction evidence="22">
        <text>DNA(n) + a 2'-deoxyribonucleoside 5'-triphosphate = DNA(n+1) + diphosphate</text>
        <dbReference type="Rhea" id="RHEA:22508"/>
        <dbReference type="Rhea" id="RHEA-COMP:17339"/>
        <dbReference type="Rhea" id="RHEA-COMP:17340"/>
        <dbReference type="ChEBI" id="CHEBI:33019"/>
        <dbReference type="ChEBI" id="CHEBI:61560"/>
        <dbReference type="ChEBI" id="CHEBI:173112"/>
        <dbReference type="EC" id="2.7.7.7"/>
    </reaction>
</comment>
<dbReference type="GO" id="GO:0003887">
    <property type="term" value="F:DNA-directed DNA polymerase activity"/>
    <property type="evidence" value="ECO:0007669"/>
    <property type="project" value="UniProtKB-KW"/>
</dbReference>
<reference evidence="25 26" key="1">
    <citation type="submission" date="2014-04" db="EMBL/GenBank/DDBJ databases">
        <authorList>
            <consortium name="DOE Joint Genome Institute"/>
            <person name="Kuo A."/>
            <person name="Kohler A."/>
            <person name="Costa M.D."/>
            <person name="Nagy L.G."/>
            <person name="Floudas D."/>
            <person name="Copeland A."/>
            <person name="Barry K.W."/>
            <person name="Cichocki N."/>
            <person name="Veneault-Fourrey C."/>
            <person name="LaButti K."/>
            <person name="Lindquist E.A."/>
            <person name="Lipzen A."/>
            <person name="Lundell T."/>
            <person name="Morin E."/>
            <person name="Murat C."/>
            <person name="Sun H."/>
            <person name="Tunlid A."/>
            <person name="Henrissat B."/>
            <person name="Grigoriev I.V."/>
            <person name="Hibbett D.S."/>
            <person name="Martin F."/>
            <person name="Nordberg H.P."/>
            <person name="Cantor M.N."/>
            <person name="Hua S.X."/>
        </authorList>
    </citation>
    <scope>NUCLEOTIDE SEQUENCE [LARGE SCALE GENOMIC DNA]</scope>
    <source>
        <strain evidence="25 26">441</strain>
    </source>
</reference>
<dbReference type="SUPFAM" id="SSF56672">
    <property type="entry name" value="DNA/RNA polymerases"/>
    <property type="match status" value="1"/>
</dbReference>
<dbReference type="InterPro" id="IPR057670">
    <property type="entry name" value="SH3_retrovirus"/>
</dbReference>
<dbReference type="GO" id="GO:0003723">
    <property type="term" value="F:RNA binding"/>
    <property type="evidence" value="ECO:0007669"/>
    <property type="project" value="UniProtKB-KW"/>
</dbReference>
<feature type="region of interest" description="Disordered" evidence="23">
    <location>
        <begin position="499"/>
        <end position="531"/>
    </location>
</feature>
<evidence type="ECO:0000256" key="6">
    <source>
        <dbReference type="ARBA" id="ARBA00022722"/>
    </source>
</evidence>
<dbReference type="GO" id="GO:0005524">
    <property type="term" value="F:ATP binding"/>
    <property type="evidence" value="ECO:0007669"/>
    <property type="project" value="UniProtKB-KW"/>
</dbReference>
<dbReference type="InterPro" id="IPR001584">
    <property type="entry name" value="Integrase_cat-core"/>
</dbReference>
<evidence type="ECO:0000256" key="17">
    <source>
        <dbReference type="ARBA" id="ARBA00022932"/>
    </source>
</evidence>
<evidence type="ECO:0000256" key="9">
    <source>
        <dbReference type="ARBA" id="ARBA00022750"/>
    </source>
</evidence>
<comment type="catalytic activity">
    <reaction evidence="21">
        <text>DNA(n) + a 2'-deoxyribonucleoside 5'-triphosphate = DNA(n+1) + diphosphate</text>
        <dbReference type="Rhea" id="RHEA:22508"/>
        <dbReference type="Rhea" id="RHEA-COMP:17339"/>
        <dbReference type="Rhea" id="RHEA-COMP:17340"/>
        <dbReference type="ChEBI" id="CHEBI:33019"/>
        <dbReference type="ChEBI" id="CHEBI:61560"/>
        <dbReference type="ChEBI" id="CHEBI:173112"/>
        <dbReference type="EC" id="2.7.7.49"/>
    </reaction>
</comment>
<keyword evidence="13" id="KW-0460">Magnesium</keyword>
<keyword evidence="18" id="KW-0917">Virion maturation</keyword>
<evidence type="ECO:0000259" key="24">
    <source>
        <dbReference type="PROSITE" id="PS50994"/>
    </source>
</evidence>
<keyword evidence="11" id="KW-0378">Hydrolase</keyword>
<evidence type="ECO:0000256" key="12">
    <source>
        <dbReference type="ARBA" id="ARBA00022840"/>
    </source>
</evidence>
<dbReference type="InterPro" id="IPR036397">
    <property type="entry name" value="RNaseH_sf"/>
</dbReference>
<evidence type="ECO:0000256" key="2">
    <source>
        <dbReference type="ARBA" id="ARBA00022578"/>
    </source>
</evidence>
<dbReference type="Proteomes" id="UP000054018">
    <property type="component" value="Unassembled WGS sequence"/>
</dbReference>
<keyword evidence="19" id="KW-0233">DNA recombination</keyword>
<accession>A0A0C9Z7U5</accession>
<keyword evidence="15" id="KW-0229">DNA integration</keyword>
<keyword evidence="12" id="KW-0067">ATP-binding</keyword>
<feature type="region of interest" description="Disordered" evidence="23">
    <location>
        <begin position="1103"/>
        <end position="1130"/>
    </location>
</feature>
<evidence type="ECO:0000256" key="3">
    <source>
        <dbReference type="ARBA" id="ARBA00022612"/>
    </source>
</evidence>
<evidence type="ECO:0000256" key="23">
    <source>
        <dbReference type="SAM" id="MobiDB-lite"/>
    </source>
</evidence>